<organism evidence="1 2">
    <name type="scientific">Boeremia exigua</name>
    <dbReference type="NCBI Taxonomy" id="749465"/>
    <lineage>
        <taxon>Eukaryota</taxon>
        <taxon>Fungi</taxon>
        <taxon>Dikarya</taxon>
        <taxon>Ascomycota</taxon>
        <taxon>Pezizomycotina</taxon>
        <taxon>Dothideomycetes</taxon>
        <taxon>Pleosporomycetidae</taxon>
        <taxon>Pleosporales</taxon>
        <taxon>Pleosporineae</taxon>
        <taxon>Didymellaceae</taxon>
        <taxon>Boeremia</taxon>
    </lineage>
</organism>
<reference evidence="1" key="1">
    <citation type="submission" date="2022-11" db="EMBL/GenBank/DDBJ databases">
        <title>Genome Sequence of Boeremia exigua.</title>
        <authorList>
            <person name="Buettner E."/>
        </authorList>
    </citation>
    <scope>NUCLEOTIDE SEQUENCE</scope>
    <source>
        <strain evidence="1">CU02</strain>
    </source>
</reference>
<protein>
    <submittedName>
        <fullName evidence="1">Uncharacterized protein</fullName>
    </submittedName>
</protein>
<comment type="caution">
    <text evidence="1">The sequence shown here is derived from an EMBL/GenBank/DDBJ whole genome shotgun (WGS) entry which is preliminary data.</text>
</comment>
<evidence type="ECO:0000313" key="1">
    <source>
        <dbReference type="EMBL" id="KAJ8115336.1"/>
    </source>
</evidence>
<keyword evidence="2" id="KW-1185">Reference proteome</keyword>
<dbReference type="Proteomes" id="UP001153331">
    <property type="component" value="Unassembled WGS sequence"/>
</dbReference>
<proteinExistence type="predicted"/>
<dbReference type="EMBL" id="JAPHNI010000145">
    <property type="protein sequence ID" value="KAJ8115336.1"/>
    <property type="molecule type" value="Genomic_DNA"/>
</dbReference>
<gene>
    <name evidence="1" type="ORF">OPT61_g2989</name>
</gene>
<sequence>MSVLECRMRDVNRDFGAGKSRGPLRPPPKAASQAEPPGSTNTSAAIMSGSAGYDRHITIFSDQGRLYQVEYAFKAITAANITSLGVRGKDCAVVISQKKVPDKLIEPSSVSHIFKLSPSVGCVMTGSIADARASVSRARGEAAEFRYKYGYEMPCDVLAKRIANISQVYTQRAYMRPLGVATTLISLDSEFGPQLYKCDPAGYYVGYKATASGPKTQEALNFLEKKLKNKEHAEGNWEEVVELAITALSTVLSVDFKKGELEIGIVGGPRVDGQEGTESAFRALTEEEIDERLHMKRPLRHKKCYRSTMNLRLRLTHLHKRTSDLETGIGLEGLGVQPSAPHGVLQLPCAAASQERHIDVMQLAGVASTAVLWLTPFAVTTALRALWGGSGWRRWPYPAPSSGSLSKQHAIPAPLIISMGQSVILLRLKHIAWHRTFPDKAVGLRRMRFSALVAFHTAAELPSTAPTNVPTPAAMPQDQYYPHIPSELIDTLAMLSGRAIPANASWTLLKIQMWTLGKTRLRYITVATPLLIFITTGKPHRNDSVSFRSARNTIKIRTFDTIPSLVANMSDGLNDARAMRIAEIMTDFRNLQHYLSQLRTTPTAEEYYLEGYSLLRSCASEAQTILQTPFSASTGASSGDPEREKQQLKTIITDAAVRRFQCQRAYLRAHAGLRWMNSRYSILRGQRPNAEHIAALQQVDGTLRTELLAITDTYVDSTLRNQDATQGKWLVEDPSLSQIQQALMRR</sequence>
<evidence type="ECO:0000313" key="2">
    <source>
        <dbReference type="Proteomes" id="UP001153331"/>
    </source>
</evidence>
<accession>A0ACC2IJH7</accession>
<name>A0ACC2IJH7_9PLEO</name>